<dbReference type="InterPro" id="IPR003798">
    <property type="entry name" value="DNA_recombination_RmuC"/>
</dbReference>
<evidence type="ECO:0008006" key="5">
    <source>
        <dbReference type="Google" id="ProtNLM"/>
    </source>
</evidence>
<proteinExistence type="predicted"/>
<dbReference type="Pfam" id="PF02646">
    <property type="entry name" value="RmuC"/>
    <property type="match status" value="1"/>
</dbReference>
<dbReference type="AlphaFoldDB" id="A0A381XRI6"/>
<dbReference type="GO" id="GO:0006310">
    <property type="term" value="P:DNA recombination"/>
    <property type="evidence" value="ECO:0007669"/>
    <property type="project" value="UniProtKB-KW"/>
</dbReference>
<accession>A0A381XRI6</accession>
<feature type="non-terminal residue" evidence="4">
    <location>
        <position position="215"/>
    </location>
</feature>
<keyword evidence="1" id="KW-0175">Coiled coil</keyword>
<dbReference type="PANTHER" id="PTHR30563:SF0">
    <property type="entry name" value="DNA RECOMBINATION PROTEIN RMUC"/>
    <property type="match status" value="1"/>
</dbReference>
<keyword evidence="3" id="KW-1133">Transmembrane helix</keyword>
<feature type="transmembrane region" description="Helical" evidence="3">
    <location>
        <begin position="6"/>
        <end position="28"/>
    </location>
</feature>
<keyword evidence="3" id="KW-0472">Membrane</keyword>
<organism evidence="4">
    <name type="scientific">marine metagenome</name>
    <dbReference type="NCBI Taxonomy" id="408172"/>
    <lineage>
        <taxon>unclassified sequences</taxon>
        <taxon>metagenomes</taxon>
        <taxon>ecological metagenomes</taxon>
    </lineage>
</organism>
<keyword evidence="3" id="KW-0812">Transmembrane</keyword>
<reference evidence="4" key="1">
    <citation type="submission" date="2018-05" db="EMBL/GenBank/DDBJ databases">
        <authorList>
            <person name="Lanie J.A."/>
            <person name="Ng W.-L."/>
            <person name="Kazmierczak K.M."/>
            <person name="Andrzejewski T.M."/>
            <person name="Davidsen T.M."/>
            <person name="Wayne K.J."/>
            <person name="Tettelin H."/>
            <person name="Glass J.I."/>
            <person name="Rusch D."/>
            <person name="Podicherti R."/>
            <person name="Tsui H.-C.T."/>
            <person name="Winkler M.E."/>
        </authorList>
    </citation>
    <scope>NUCLEOTIDE SEQUENCE</scope>
</reference>
<evidence type="ECO:0000256" key="1">
    <source>
        <dbReference type="ARBA" id="ARBA00023054"/>
    </source>
</evidence>
<gene>
    <name evidence="4" type="ORF">METZ01_LOCUS120189</name>
</gene>
<evidence type="ECO:0000256" key="2">
    <source>
        <dbReference type="ARBA" id="ARBA00023172"/>
    </source>
</evidence>
<name>A0A381XRI6_9ZZZZ</name>
<dbReference type="EMBL" id="UINC01016110">
    <property type="protein sequence ID" value="SVA67335.1"/>
    <property type="molecule type" value="Genomic_DNA"/>
</dbReference>
<evidence type="ECO:0000313" key="4">
    <source>
        <dbReference type="EMBL" id="SVA67335.1"/>
    </source>
</evidence>
<dbReference type="PANTHER" id="PTHR30563">
    <property type="entry name" value="DNA RECOMBINATION PROTEIN RMUC"/>
    <property type="match status" value="1"/>
</dbReference>
<evidence type="ECO:0000256" key="3">
    <source>
        <dbReference type="SAM" id="Phobius"/>
    </source>
</evidence>
<keyword evidence="2" id="KW-0233">DNA recombination</keyword>
<sequence>MEFSTQIIIFIVGFLCGAGALAFLYFVINSKKESEAKEHEDITSLKNHMQSIQQSLQNFNLAQDRIENTLIRGGAQQQGPWGEFVLKNILDSVGLREGEEYETQKAFRDSEGNLQKPDVIVHMPGKRDIIIDSKVSLSAWHDYSNTKDETAKAMHLKKYLEAVKTFVRELSKDNYANLYEINTVDNVLMFIPIEPALLTLYNEGIKIIEDAWQKK</sequence>
<protein>
    <recommendedName>
        <fullName evidence="5">DNA recombination protein RmuC</fullName>
    </recommendedName>
</protein>